<dbReference type="Pfam" id="PF11367">
    <property type="entry name" value="Tail_completion_gp17"/>
    <property type="match status" value="1"/>
</dbReference>
<accession>A0A239FAW3</accession>
<dbReference type="Gene3D" id="3.30.2000.30">
    <property type="match status" value="1"/>
</dbReference>
<evidence type="ECO:0000313" key="1">
    <source>
        <dbReference type="EMBL" id="SNS53224.1"/>
    </source>
</evidence>
<dbReference type="EMBL" id="FZOS01000008">
    <property type="protein sequence ID" value="SNS53224.1"/>
    <property type="molecule type" value="Genomic_DNA"/>
</dbReference>
<dbReference type="InterPro" id="IPR021508">
    <property type="entry name" value="Gp17-like"/>
</dbReference>
<protein>
    <recommendedName>
        <fullName evidence="3">DUF3168 domain-containing protein</fullName>
    </recommendedName>
</protein>
<keyword evidence="2" id="KW-1185">Reference proteome</keyword>
<reference evidence="2" key="1">
    <citation type="submission" date="2017-06" db="EMBL/GenBank/DDBJ databases">
        <authorList>
            <person name="Varghese N."/>
            <person name="Submissions S."/>
        </authorList>
    </citation>
    <scope>NUCLEOTIDE SEQUENCE [LARGE SCALE GENOMIC DNA]</scope>
    <source>
        <strain evidence="2">LNB2</strain>
    </source>
</reference>
<evidence type="ECO:0008006" key="3">
    <source>
        <dbReference type="Google" id="ProtNLM"/>
    </source>
</evidence>
<name>A0A239FAW3_9SPHN</name>
<gene>
    <name evidence="1" type="ORF">SAMN06295912_108119</name>
</gene>
<dbReference type="InterPro" id="IPR053745">
    <property type="entry name" value="Viral_Tail_Comp_sf"/>
</dbReference>
<organism evidence="1 2">
    <name type="scientific">Edaphosphingomonas laterariae</name>
    <dbReference type="NCBI Taxonomy" id="861865"/>
    <lineage>
        <taxon>Bacteria</taxon>
        <taxon>Pseudomonadati</taxon>
        <taxon>Pseudomonadota</taxon>
        <taxon>Alphaproteobacteria</taxon>
        <taxon>Sphingomonadales</taxon>
        <taxon>Rhizorhabdaceae</taxon>
        <taxon>Edaphosphingomonas</taxon>
    </lineage>
</organism>
<proteinExistence type="predicted"/>
<sequence length="137" mass="14754">MVEVLIEEGIENAVYAALIAVAPASVGVFQHVPSNRGPDYIVIGKIDAENLGSKGEVDARGQFEIACFHEGPARSGLWALMRIAFNALHDQLLTADGVHLGRCHWAASASDHDPEAETDNVRYLGLMIFEISAEPAE</sequence>
<dbReference type="Proteomes" id="UP000198281">
    <property type="component" value="Unassembled WGS sequence"/>
</dbReference>
<evidence type="ECO:0000313" key="2">
    <source>
        <dbReference type="Proteomes" id="UP000198281"/>
    </source>
</evidence>
<dbReference type="AlphaFoldDB" id="A0A239FAW3"/>